<dbReference type="PROSITE" id="PS50089">
    <property type="entry name" value="ZF_RING_2"/>
    <property type="match status" value="1"/>
</dbReference>
<dbReference type="STRING" id="225359.A0A2S4PMV8"/>
<dbReference type="Proteomes" id="UP000237438">
    <property type="component" value="Unassembled WGS sequence"/>
</dbReference>
<dbReference type="InterPro" id="IPR017907">
    <property type="entry name" value="Znf_RING_CS"/>
</dbReference>
<feature type="region of interest" description="Disordered" evidence="5">
    <location>
        <begin position="402"/>
        <end position="496"/>
    </location>
</feature>
<dbReference type="EMBL" id="PEDP01001667">
    <property type="protein sequence ID" value="POS83350.1"/>
    <property type="molecule type" value="Genomic_DNA"/>
</dbReference>
<evidence type="ECO:0000256" key="2">
    <source>
        <dbReference type="ARBA" id="ARBA00022771"/>
    </source>
</evidence>
<feature type="region of interest" description="Disordered" evidence="5">
    <location>
        <begin position="569"/>
        <end position="590"/>
    </location>
</feature>
<feature type="compositionally biased region" description="Polar residues" evidence="5">
    <location>
        <begin position="485"/>
        <end position="496"/>
    </location>
</feature>
<feature type="compositionally biased region" description="Low complexity" evidence="5">
    <location>
        <begin position="292"/>
        <end position="303"/>
    </location>
</feature>
<sequence>MSSCENFEAALRSDFKSMRTLATCSICDQLLYEPWTIACGHTYCYSCLCSWFSQDKRKKSCPECRLRVKVMPAPSFLIKQVVEVILKRSELLLADESVEQHEKKRAEEITLVDNDRNSSRGLFKGMFALKQNRLWRDSADGVLRCSGCGFEHEGGPLCSNCGEQIEIDDDFDDEAAEGETMDLESIGFDLSQDSDEDELFGFHDYHRFQSVSNFIDMTYTNRMVNHFRSQLGRDEDGLMAESDSEGTELSEASDSSGSEIDDEDDSSLQGFIAQDDENHGDDIYDDDDYSYEETTNTTYNNHHICQPSSSSQRNIETIPDDESDEGGAVSNRRRRRHNNTFSNIEALGSNQSVITLTDTSSNESEISDHGIDAEALRQAGWSPLHQDSESDKRSDILQNMDSTPYASQDEDDSDTNTETLVDRNMSDDDDDNDSVQMENCDHSRISVYGSSSVPNSPRFYEFSGSSDSQSMDEDRDTEMSDYRISKNSQVEKTSSTSYENRIIDQISPYTEDIYRRARSGNSGIRRKRPALDSSSQDAPEMDSVDTNFSSRQRIALAITRMRNNYRENRQASPIRTEEISSSQESNDYGGLNTETVGLANVIYEDVESDDSIEPPSRRRLRPRGSHISFRRFDPGINTAIYERPNILNYNRRDNSFTDETEFRNIGCELETERSSTNRNFSATLLTENSTIFTSLSQGIT</sequence>
<dbReference type="PROSITE" id="PS00518">
    <property type="entry name" value="ZF_RING_1"/>
    <property type="match status" value="1"/>
</dbReference>
<evidence type="ECO:0000256" key="4">
    <source>
        <dbReference type="PROSITE-ProRule" id="PRU00175"/>
    </source>
</evidence>
<dbReference type="PANTHER" id="PTHR23327:SF51">
    <property type="entry name" value="TRANSCRIPTIONAL REGULATOR OF YEAST FORM ADHERENCE 3"/>
    <property type="match status" value="1"/>
</dbReference>
<dbReference type="OrthoDB" id="6105938at2759"/>
<evidence type="ECO:0000256" key="3">
    <source>
        <dbReference type="ARBA" id="ARBA00022833"/>
    </source>
</evidence>
<gene>
    <name evidence="7" type="ORF">EPUL_005186</name>
</gene>
<dbReference type="AlphaFoldDB" id="A0A2S4PMV8"/>
<feature type="compositionally biased region" description="Low complexity" evidence="5">
    <location>
        <begin position="249"/>
        <end position="258"/>
    </location>
</feature>
<feature type="compositionally biased region" description="Polar residues" evidence="5">
    <location>
        <begin position="306"/>
        <end position="315"/>
    </location>
</feature>
<name>A0A2S4PMV8_9PEZI</name>
<accession>A0A2S4PMV8</accession>
<keyword evidence="8" id="KW-1185">Reference proteome</keyword>
<comment type="caution">
    <text evidence="7">The sequence shown here is derived from an EMBL/GenBank/DDBJ whole genome shotgun (WGS) entry which is preliminary data.</text>
</comment>
<evidence type="ECO:0000256" key="5">
    <source>
        <dbReference type="SAM" id="MobiDB-lite"/>
    </source>
</evidence>
<dbReference type="PANTHER" id="PTHR23327">
    <property type="entry name" value="RING FINGER PROTEIN 127"/>
    <property type="match status" value="1"/>
</dbReference>
<feature type="region of interest" description="Disordered" evidence="5">
    <location>
        <begin position="518"/>
        <end position="544"/>
    </location>
</feature>
<protein>
    <recommendedName>
        <fullName evidence="6">RING-type domain-containing protein</fullName>
    </recommendedName>
</protein>
<keyword evidence="2 4" id="KW-0863">Zinc-finger</keyword>
<evidence type="ECO:0000313" key="7">
    <source>
        <dbReference type="EMBL" id="POS83350.1"/>
    </source>
</evidence>
<feature type="non-terminal residue" evidence="7">
    <location>
        <position position="700"/>
    </location>
</feature>
<proteinExistence type="predicted"/>
<dbReference type="SMART" id="SM00184">
    <property type="entry name" value="RING"/>
    <property type="match status" value="1"/>
</dbReference>
<evidence type="ECO:0000259" key="6">
    <source>
        <dbReference type="PROSITE" id="PS50089"/>
    </source>
</evidence>
<reference evidence="7 8" key="1">
    <citation type="submission" date="2017-10" db="EMBL/GenBank/DDBJ databases">
        <title>Development of genomic resources for the powdery mildew, Erysiphe pulchra.</title>
        <authorList>
            <person name="Wadl P.A."/>
            <person name="Mack B.M."/>
            <person name="Moore G."/>
            <person name="Beltz S.B."/>
        </authorList>
    </citation>
    <scope>NUCLEOTIDE SEQUENCE [LARGE SCALE GENOMIC DNA]</scope>
    <source>
        <strain evidence="7">Cflorida</strain>
    </source>
</reference>
<dbReference type="SUPFAM" id="SSF57850">
    <property type="entry name" value="RING/U-box"/>
    <property type="match status" value="1"/>
</dbReference>
<dbReference type="InterPro" id="IPR001841">
    <property type="entry name" value="Znf_RING"/>
</dbReference>
<dbReference type="Pfam" id="PF00097">
    <property type="entry name" value="zf-C3HC4"/>
    <property type="match status" value="1"/>
</dbReference>
<keyword evidence="1" id="KW-0479">Metal-binding</keyword>
<dbReference type="InterPro" id="IPR013083">
    <property type="entry name" value="Znf_RING/FYVE/PHD"/>
</dbReference>
<evidence type="ECO:0000256" key="1">
    <source>
        <dbReference type="ARBA" id="ARBA00022723"/>
    </source>
</evidence>
<dbReference type="GO" id="GO:0008270">
    <property type="term" value="F:zinc ion binding"/>
    <property type="evidence" value="ECO:0007669"/>
    <property type="project" value="UniProtKB-KW"/>
</dbReference>
<feature type="domain" description="RING-type" evidence="6">
    <location>
        <begin position="24"/>
        <end position="65"/>
    </location>
</feature>
<evidence type="ECO:0000313" key="8">
    <source>
        <dbReference type="Proteomes" id="UP000237438"/>
    </source>
</evidence>
<keyword evidence="3" id="KW-0862">Zinc</keyword>
<dbReference type="Gene3D" id="3.30.40.10">
    <property type="entry name" value="Zinc/RING finger domain, C3HC4 (zinc finger)"/>
    <property type="match status" value="1"/>
</dbReference>
<feature type="region of interest" description="Disordered" evidence="5">
    <location>
        <begin position="234"/>
        <end position="344"/>
    </location>
</feature>
<organism evidence="7 8">
    <name type="scientific">Erysiphe pulchra</name>
    <dbReference type="NCBI Taxonomy" id="225359"/>
    <lineage>
        <taxon>Eukaryota</taxon>
        <taxon>Fungi</taxon>
        <taxon>Dikarya</taxon>
        <taxon>Ascomycota</taxon>
        <taxon>Pezizomycotina</taxon>
        <taxon>Leotiomycetes</taxon>
        <taxon>Erysiphales</taxon>
        <taxon>Erysiphaceae</taxon>
        <taxon>Erysiphe</taxon>
    </lineage>
</organism>
<dbReference type="InterPro" id="IPR018957">
    <property type="entry name" value="Znf_C3HC4_RING-type"/>
</dbReference>